<evidence type="ECO:0000313" key="3">
    <source>
        <dbReference type="Proteomes" id="UP000254293"/>
    </source>
</evidence>
<protein>
    <submittedName>
        <fullName evidence="2">Uncharacterized protein</fullName>
    </submittedName>
</protein>
<proteinExistence type="predicted"/>
<keyword evidence="1" id="KW-0472">Membrane</keyword>
<reference evidence="2 3" key="1">
    <citation type="submission" date="2018-06" db="EMBL/GenBank/DDBJ databases">
        <authorList>
            <consortium name="Pathogen Informatics"/>
            <person name="Doyle S."/>
        </authorList>
    </citation>
    <scope>NUCLEOTIDE SEQUENCE [LARGE SCALE GENOMIC DNA]</scope>
    <source>
        <strain evidence="2 3">NCTC13336</strain>
    </source>
</reference>
<organism evidence="2 3">
    <name type="scientific">Kingella potus</name>
    <dbReference type="NCBI Taxonomy" id="265175"/>
    <lineage>
        <taxon>Bacteria</taxon>
        <taxon>Pseudomonadati</taxon>
        <taxon>Pseudomonadota</taxon>
        <taxon>Betaproteobacteria</taxon>
        <taxon>Neisseriales</taxon>
        <taxon>Neisseriaceae</taxon>
        <taxon>Kingella</taxon>
    </lineage>
</organism>
<dbReference type="Proteomes" id="UP000254293">
    <property type="component" value="Unassembled WGS sequence"/>
</dbReference>
<evidence type="ECO:0000313" key="2">
    <source>
        <dbReference type="EMBL" id="STR02792.1"/>
    </source>
</evidence>
<evidence type="ECO:0000256" key="1">
    <source>
        <dbReference type="SAM" id="Phobius"/>
    </source>
</evidence>
<dbReference type="EMBL" id="UGJJ01000002">
    <property type="protein sequence ID" value="STR02792.1"/>
    <property type="molecule type" value="Genomic_DNA"/>
</dbReference>
<keyword evidence="3" id="KW-1185">Reference proteome</keyword>
<keyword evidence="1" id="KW-1133">Transmembrane helix</keyword>
<accession>A0A377R489</accession>
<dbReference type="AlphaFoldDB" id="A0A377R489"/>
<gene>
    <name evidence="2" type="ORF">NCTC13336_01672</name>
</gene>
<feature type="transmembrane region" description="Helical" evidence="1">
    <location>
        <begin position="12"/>
        <end position="35"/>
    </location>
</feature>
<name>A0A377R489_9NEIS</name>
<keyword evidence="1" id="KW-0812">Transmembrane</keyword>
<sequence length="39" mass="4255">MKLEIYASPFVRACIGIVVLAVAFGLFALLITPLVRVLH</sequence>